<comment type="subunit">
    <text evidence="6">Homohexamer.</text>
</comment>
<proteinExistence type="inferred from homology"/>
<dbReference type="AlphaFoldDB" id="W1Q081"/>
<evidence type="ECO:0000313" key="19">
    <source>
        <dbReference type="EMBL" id="ERN14128.1"/>
    </source>
</evidence>
<keyword evidence="9 17" id="KW-0547">Nucleotide-binding</keyword>
<gene>
    <name evidence="19" type="ORF">AMTR_s00021p00246310</name>
</gene>
<feature type="binding site" evidence="15">
    <location>
        <position position="171"/>
    </location>
    <ligand>
        <name>ATP</name>
        <dbReference type="ChEBI" id="CHEBI:30616"/>
    </ligand>
</feature>
<dbReference type="eggNOG" id="KOG0888">
    <property type="taxonomic scope" value="Eukaryota"/>
</dbReference>
<feature type="domain" description="Nucleoside diphosphate kinase-like" evidence="18">
    <location>
        <begin position="70"/>
        <end position="207"/>
    </location>
</feature>
<comment type="subcellular location">
    <subcellularLocation>
        <location evidence="4">Plastid</location>
        <location evidence="4">Chloroplast thylakoid lumen</location>
    </subcellularLocation>
</comment>
<evidence type="ECO:0000313" key="20">
    <source>
        <dbReference type="Proteomes" id="UP000017836"/>
    </source>
</evidence>
<evidence type="ECO:0000256" key="17">
    <source>
        <dbReference type="RuleBase" id="RU004013"/>
    </source>
</evidence>
<dbReference type="GO" id="GO:0006228">
    <property type="term" value="P:UTP biosynthetic process"/>
    <property type="evidence" value="ECO:0007669"/>
    <property type="project" value="InterPro"/>
</dbReference>
<evidence type="ECO:0000256" key="3">
    <source>
        <dbReference type="ARBA" id="ARBA00001946"/>
    </source>
</evidence>
<keyword evidence="12" id="KW-0460">Magnesium</keyword>
<dbReference type="FunFam" id="3.30.70.141:FF:000005">
    <property type="entry name" value="Nucleoside diphosphate kinase"/>
    <property type="match status" value="1"/>
</dbReference>
<evidence type="ECO:0000256" key="7">
    <source>
        <dbReference type="ARBA" id="ARBA00022679"/>
    </source>
</evidence>
<reference evidence="20" key="1">
    <citation type="journal article" date="2013" name="Science">
        <title>The Amborella genome and the evolution of flowering plants.</title>
        <authorList>
            <consortium name="Amborella Genome Project"/>
        </authorList>
    </citation>
    <scope>NUCLEOTIDE SEQUENCE [LARGE SCALE GENOMIC DNA]</scope>
</reference>
<dbReference type="HAMAP" id="MF_00451">
    <property type="entry name" value="NDP_kinase"/>
    <property type="match status" value="1"/>
</dbReference>
<evidence type="ECO:0000256" key="4">
    <source>
        <dbReference type="ARBA" id="ARBA00004456"/>
    </source>
</evidence>
<dbReference type="GO" id="GO:0006241">
    <property type="term" value="P:CTP biosynthetic process"/>
    <property type="evidence" value="ECO:0007669"/>
    <property type="project" value="InterPro"/>
</dbReference>
<dbReference type="InterPro" id="IPR034907">
    <property type="entry name" value="NDK-like_dom"/>
</dbReference>
<sequence length="220" mass="24241">MPLSVIFVFGWVGGTGHSSNNHYKGRGLSSLAFHNEQAYSNNALRGCISGALCLPMAVYMLHDQTQAAELERTFIAIKPDGVQRGLIAEIISRFEQKGYKLVAIKLVVPSKEFAQKHYHDLSERPFFNGLCDFLSSGPVLAMVWEGEGVIKYGRKLIGATDPQKSEPGTIRGDLAVVVGRNIIHGSDGPETAVDEINLWFKPEELVNYTSNAEKWVYGVN</sequence>
<dbReference type="PANTHER" id="PTHR11349">
    <property type="entry name" value="NUCLEOSIDE DIPHOSPHATE KINASE"/>
    <property type="match status" value="1"/>
</dbReference>
<comment type="cofactor">
    <cofactor evidence="3">
        <name>Mg(2+)</name>
        <dbReference type="ChEBI" id="CHEBI:18420"/>
    </cofactor>
</comment>
<dbReference type="OMA" id="HVFQSGW"/>
<evidence type="ECO:0000256" key="6">
    <source>
        <dbReference type="ARBA" id="ARBA00011643"/>
    </source>
</evidence>
<evidence type="ECO:0000256" key="15">
    <source>
        <dbReference type="PROSITE-ProRule" id="PRU00706"/>
    </source>
</evidence>
<dbReference type="CDD" id="cd04413">
    <property type="entry name" value="NDPk_I"/>
    <property type="match status" value="1"/>
</dbReference>
<comment type="catalytic activity">
    <reaction evidence="1 17">
        <text>a 2'-deoxyribonucleoside 5'-diphosphate + ATP = a 2'-deoxyribonucleoside 5'-triphosphate + ADP</text>
        <dbReference type="Rhea" id="RHEA:44640"/>
        <dbReference type="ChEBI" id="CHEBI:30616"/>
        <dbReference type="ChEBI" id="CHEBI:61560"/>
        <dbReference type="ChEBI" id="CHEBI:73316"/>
        <dbReference type="ChEBI" id="CHEBI:456216"/>
        <dbReference type="EC" id="2.7.4.6"/>
    </reaction>
</comment>
<evidence type="ECO:0000256" key="2">
    <source>
        <dbReference type="ARBA" id="ARBA00000937"/>
    </source>
</evidence>
<keyword evidence="13" id="KW-0546">Nucleotide metabolism</keyword>
<evidence type="ECO:0000256" key="9">
    <source>
        <dbReference type="ARBA" id="ARBA00022741"/>
    </source>
</evidence>
<feature type="binding site" evidence="15">
    <location>
        <position position="181"/>
    </location>
    <ligand>
        <name>ATP</name>
        <dbReference type="ChEBI" id="CHEBI:30616"/>
    </ligand>
</feature>
<dbReference type="PROSITE" id="PS00469">
    <property type="entry name" value="NDPK"/>
    <property type="match status" value="1"/>
</dbReference>
<keyword evidence="10 17" id="KW-0418">Kinase</keyword>
<keyword evidence="7 17" id="KW-0808">Transferase</keyword>
<keyword evidence="8" id="KW-0479">Metal-binding</keyword>
<feature type="binding site" evidence="15">
    <location>
        <position position="154"/>
    </location>
    <ligand>
        <name>ATP</name>
        <dbReference type="ChEBI" id="CHEBI:30616"/>
    </ligand>
</feature>
<dbReference type="GO" id="GO:0046872">
    <property type="term" value="F:metal ion binding"/>
    <property type="evidence" value="ECO:0007669"/>
    <property type="project" value="UniProtKB-KW"/>
</dbReference>
<evidence type="ECO:0000256" key="13">
    <source>
        <dbReference type="ARBA" id="ARBA00023080"/>
    </source>
</evidence>
<dbReference type="PRINTS" id="PR01243">
    <property type="entry name" value="NUCDPKINASE"/>
</dbReference>
<feature type="binding site" evidence="15">
    <location>
        <position position="160"/>
    </location>
    <ligand>
        <name>ATP</name>
        <dbReference type="ChEBI" id="CHEBI:30616"/>
    </ligand>
</feature>
<dbReference type="NCBIfam" id="NF001908">
    <property type="entry name" value="PRK00668.1"/>
    <property type="match status" value="1"/>
</dbReference>
<comment type="catalytic activity">
    <reaction evidence="2">
        <text>a ribonucleoside 5'-diphosphate + ATP = a ribonucleoside 5'-triphosphate + ADP</text>
        <dbReference type="Rhea" id="RHEA:18113"/>
        <dbReference type="ChEBI" id="CHEBI:30616"/>
        <dbReference type="ChEBI" id="CHEBI:57930"/>
        <dbReference type="ChEBI" id="CHEBI:61557"/>
        <dbReference type="ChEBI" id="CHEBI:456216"/>
        <dbReference type="EC" id="2.7.4.6"/>
    </reaction>
</comment>
<evidence type="ECO:0000256" key="1">
    <source>
        <dbReference type="ARBA" id="ARBA00000082"/>
    </source>
</evidence>
<evidence type="ECO:0000256" key="10">
    <source>
        <dbReference type="ARBA" id="ARBA00022777"/>
    </source>
</evidence>
<dbReference type="Gene3D" id="3.30.70.141">
    <property type="entry name" value="Nucleoside diphosphate kinase-like domain"/>
    <property type="match status" value="1"/>
</dbReference>
<dbReference type="SMART" id="SM00562">
    <property type="entry name" value="NDK"/>
    <property type="match status" value="1"/>
</dbReference>
<evidence type="ECO:0000256" key="12">
    <source>
        <dbReference type="ARBA" id="ARBA00022842"/>
    </source>
</evidence>
<dbReference type="HOGENOM" id="CLU_060216_5_0_1"/>
<evidence type="ECO:0000256" key="11">
    <source>
        <dbReference type="ARBA" id="ARBA00022840"/>
    </source>
</evidence>
<dbReference type="SUPFAM" id="SSF54919">
    <property type="entry name" value="Nucleoside diphosphate kinase, NDK"/>
    <property type="match status" value="1"/>
</dbReference>
<dbReference type="Gramene" id="ERN14128">
    <property type="protein sequence ID" value="ERN14128"/>
    <property type="gene ID" value="AMTR_s00021p00246310"/>
</dbReference>
<comment type="similarity">
    <text evidence="5 15 16">Belongs to the NDK family.</text>
</comment>
<feature type="binding site" evidence="15">
    <location>
        <position position="126"/>
    </location>
    <ligand>
        <name>ATP</name>
        <dbReference type="ChEBI" id="CHEBI:30616"/>
    </ligand>
</feature>
<protein>
    <recommendedName>
        <fullName evidence="17">Nucleoside diphosphate kinase</fullName>
        <ecNumber evidence="17">2.7.4.6</ecNumber>
    </recommendedName>
</protein>
<accession>W1Q081</accession>
<dbReference type="Proteomes" id="UP000017836">
    <property type="component" value="Unassembled WGS sequence"/>
</dbReference>
<dbReference type="EMBL" id="KI392560">
    <property type="protein sequence ID" value="ERN14128.1"/>
    <property type="molecule type" value="Genomic_DNA"/>
</dbReference>
<keyword evidence="20" id="KW-1185">Reference proteome</keyword>
<dbReference type="InterPro" id="IPR023005">
    <property type="entry name" value="Nucleoside_diP_kinase_AS"/>
</dbReference>
<dbReference type="InterPro" id="IPR001564">
    <property type="entry name" value="Nucleoside_diP_kinase"/>
</dbReference>
<dbReference type="InterPro" id="IPR036850">
    <property type="entry name" value="NDK-like_dom_sf"/>
</dbReference>
<feature type="active site" description="Pros-phosphohistidine intermediate" evidence="15">
    <location>
        <position position="184"/>
    </location>
</feature>
<keyword evidence="11 17" id="KW-0067">ATP-binding</keyword>
<dbReference type="STRING" id="13333.W1Q081"/>
<dbReference type="EC" id="2.7.4.6" evidence="17"/>
<evidence type="ECO:0000259" key="18">
    <source>
        <dbReference type="SMART" id="SM00562"/>
    </source>
</evidence>
<dbReference type="Pfam" id="PF00334">
    <property type="entry name" value="NDK"/>
    <property type="match status" value="1"/>
</dbReference>
<dbReference type="GO" id="GO:0006183">
    <property type="term" value="P:GTP biosynthetic process"/>
    <property type="evidence" value="ECO:0007669"/>
    <property type="project" value="InterPro"/>
</dbReference>
<organism evidence="19 20">
    <name type="scientific">Amborella trichopoda</name>
    <dbReference type="NCBI Taxonomy" id="13333"/>
    <lineage>
        <taxon>Eukaryota</taxon>
        <taxon>Viridiplantae</taxon>
        <taxon>Streptophyta</taxon>
        <taxon>Embryophyta</taxon>
        <taxon>Tracheophyta</taxon>
        <taxon>Spermatophyta</taxon>
        <taxon>Magnoliopsida</taxon>
        <taxon>Amborellales</taxon>
        <taxon>Amborellaceae</taxon>
        <taxon>Amborella</taxon>
    </lineage>
</organism>
<dbReference type="GO" id="GO:0009543">
    <property type="term" value="C:chloroplast thylakoid lumen"/>
    <property type="evidence" value="ECO:0007669"/>
    <property type="project" value="UniProtKB-SubCell"/>
</dbReference>
<evidence type="ECO:0000256" key="16">
    <source>
        <dbReference type="RuleBase" id="RU004011"/>
    </source>
</evidence>
<name>W1Q081_AMBTC</name>
<dbReference type="PROSITE" id="PS51374">
    <property type="entry name" value="NDPK_LIKE"/>
    <property type="match status" value="1"/>
</dbReference>
<comment type="function">
    <text evidence="14">Major role in the synthesis of nucleoside triphosphates other than ATP. The ATP gamma phosphate is transferred to the NDP beta phosphate via a ping-pong mechanism, using a phosphorylated active-site intermediate. Shows the highest specificity towards GDP.</text>
</comment>
<evidence type="ECO:0000256" key="8">
    <source>
        <dbReference type="ARBA" id="ARBA00022723"/>
    </source>
</evidence>
<dbReference type="GO" id="GO:0004550">
    <property type="term" value="F:nucleoside diphosphate kinase activity"/>
    <property type="evidence" value="ECO:0000318"/>
    <property type="project" value="GO_Central"/>
</dbReference>
<evidence type="ECO:0000256" key="14">
    <source>
        <dbReference type="ARBA" id="ARBA00058621"/>
    </source>
</evidence>
<dbReference type="GO" id="GO:0005524">
    <property type="term" value="F:ATP binding"/>
    <property type="evidence" value="ECO:0007669"/>
    <property type="project" value="UniProtKB-KW"/>
</dbReference>
<feature type="binding site" evidence="15">
    <location>
        <position position="78"/>
    </location>
    <ligand>
        <name>ATP</name>
        <dbReference type="ChEBI" id="CHEBI:30616"/>
    </ligand>
</feature>
<evidence type="ECO:0000256" key="5">
    <source>
        <dbReference type="ARBA" id="ARBA00008142"/>
    </source>
</evidence>